<comment type="caution">
    <text evidence="8">The sequence shown here is derived from an EMBL/GenBank/DDBJ whole genome shotgun (WGS) entry which is preliminary data.</text>
</comment>
<evidence type="ECO:0000256" key="3">
    <source>
        <dbReference type="ARBA" id="ARBA00022777"/>
    </source>
</evidence>
<dbReference type="Gene3D" id="1.10.510.10">
    <property type="entry name" value="Transferase(Phosphotransferase) domain 1"/>
    <property type="match status" value="1"/>
</dbReference>
<feature type="compositionally biased region" description="Low complexity" evidence="5">
    <location>
        <begin position="377"/>
        <end position="389"/>
    </location>
</feature>
<keyword evidence="3 8" id="KW-0418">Kinase</keyword>
<dbReference type="RefSeq" id="WP_341407377.1">
    <property type="nucleotide sequence ID" value="NZ_JBBUKT010000012.1"/>
</dbReference>
<keyword evidence="6" id="KW-0472">Membrane</keyword>
<dbReference type="EMBL" id="JBBUKT010000012">
    <property type="protein sequence ID" value="MEK7953611.1"/>
    <property type="molecule type" value="Genomic_DNA"/>
</dbReference>
<dbReference type="EC" id="2.7.11.1" evidence="8"/>
<keyword evidence="4" id="KW-0067">ATP-binding</keyword>
<feature type="compositionally biased region" description="Polar residues" evidence="5">
    <location>
        <begin position="414"/>
        <end position="423"/>
    </location>
</feature>
<feature type="domain" description="Protein kinase" evidence="7">
    <location>
        <begin position="21"/>
        <end position="289"/>
    </location>
</feature>
<accession>A0ABU9B2R4</accession>
<keyword evidence="2" id="KW-0547">Nucleotide-binding</keyword>
<dbReference type="InterPro" id="IPR011009">
    <property type="entry name" value="Kinase-like_dom_sf"/>
</dbReference>
<evidence type="ECO:0000256" key="5">
    <source>
        <dbReference type="SAM" id="MobiDB-lite"/>
    </source>
</evidence>
<feature type="region of interest" description="Disordered" evidence="5">
    <location>
        <begin position="777"/>
        <end position="800"/>
    </location>
</feature>
<dbReference type="Pfam" id="PF00069">
    <property type="entry name" value="Pkinase"/>
    <property type="match status" value="1"/>
</dbReference>
<dbReference type="PROSITE" id="PS00108">
    <property type="entry name" value="PROTEIN_KINASE_ST"/>
    <property type="match status" value="1"/>
</dbReference>
<protein>
    <submittedName>
        <fullName evidence="8">Serine/threonine-protein kinase</fullName>
        <ecNumber evidence="8">2.7.11.1</ecNumber>
    </submittedName>
</protein>
<evidence type="ECO:0000313" key="8">
    <source>
        <dbReference type="EMBL" id="MEK7953611.1"/>
    </source>
</evidence>
<evidence type="ECO:0000256" key="2">
    <source>
        <dbReference type="ARBA" id="ARBA00022741"/>
    </source>
</evidence>
<dbReference type="SUPFAM" id="SSF56112">
    <property type="entry name" value="Protein kinase-like (PK-like)"/>
    <property type="match status" value="1"/>
</dbReference>
<keyword evidence="6" id="KW-0812">Transmembrane</keyword>
<dbReference type="GO" id="GO:0004674">
    <property type="term" value="F:protein serine/threonine kinase activity"/>
    <property type="evidence" value="ECO:0007669"/>
    <property type="project" value="UniProtKB-EC"/>
</dbReference>
<dbReference type="Gene3D" id="3.30.200.20">
    <property type="entry name" value="Phosphorylase Kinase, domain 1"/>
    <property type="match status" value="1"/>
</dbReference>
<sequence>MNAESFDPPSLEDLESLLTGYQLIAFIAQGGMGAVYKARQRSLDRDVAIKILPREFGADPEFRASFETEAKAMARLNHPNLIGVFDYGDADGMPYIVMEYVPGKSLFHSAHNLAVEPRQAVTIVKAICDGLAHAHENGVIHRDIKPANILLTPKAEPKVGDFGLARPAGENSTGLLMGTPGYSAPEIIRQPDHADHRSDIFALGVVLYELLIGKCPPYDVPPPPPSTLVGCSKELDVICAIAMHPAASMRYPSAESMSAALDQWLRGDHRVPPPRTTGSIPQGAAHAPVRAPKSMEPAPAMVKSRSGVGSLVIQAGVLAVLIVVTAIAWKYLKGMEAEKASKQAAYDAAKTHQTASSGSSSTKPPRPSGETSKPIPDTGTAGTDTTTPVKPDPDPGTPANPTDAGTTPEADIASTDNHTTDPTTPVLGLGNDIKPEDIIKPPVELPPAIVELETKARALLQGQEKDRDRELTENAKSFSRDLDTWLRTLSKGDQVTWKPHVERLKRLATATRVPPRVDTDSGINLSERMAKIAEFGARKQKAIDDGFESKVGKIRDAYVTRVKEAAAKARESGDEKVATALDERASGSAELAAWMRIIHPEENLAFVLDQTGVAPAGAALKIVSAVYGTGGKNADVTEKVREWLTVKKEAFRVTPPDLGADPNPGWNKGLTITYVLDGAEAKKSWGENSQVSPSDFVPESSAKAVLPENANDPMLGRWVLNREVTFIVEPNGTATNHKNGWVGKWKYLRSGPGGRVYEMAWQDGRWRDTITLSSDKNELKGANQEGDRFEAEREPVGTEPLTGAWSWNDGGGLFVFRPDGTSFTEKDNGKWKIVAKTVGKRIYTVTWESGSIDELVIEDDPNQFSGTNSKGAKIGAKRAGR</sequence>
<dbReference type="PANTHER" id="PTHR43289">
    <property type="entry name" value="MITOGEN-ACTIVATED PROTEIN KINASE KINASE KINASE 20-RELATED"/>
    <property type="match status" value="1"/>
</dbReference>
<dbReference type="SMART" id="SM00220">
    <property type="entry name" value="S_TKc"/>
    <property type="match status" value="1"/>
</dbReference>
<evidence type="ECO:0000256" key="6">
    <source>
        <dbReference type="SAM" id="Phobius"/>
    </source>
</evidence>
<dbReference type="InterPro" id="IPR008271">
    <property type="entry name" value="Ser/Thr_kinase_AS"/>
</dbReference>
<feature type="compositionally biased region" description="Polar residues" evidence="5">
    <location>
        <begin position="351"/>
        <end position="363"/>
    </location>
</feature>
<name>A0ABU9B2R4_9BACT</name>
<reference evidence="8 9" key="1">
    <citation type="submission" date="2024-04" db="EMBL/GenBank/DDBJ databases">
        <title>Luteolibacter sp. isolated from soil.</title>
        <authorList>
            <person name="An J."/>
        </authorList>
    </citation>
    <scope>NUCLEOTIDE SEQUENCE [LARGE SCALE GENOMIC DNA]</scope>
    <source>
        <strain evidence="8 9">Y139</strain>
    </source>
</reference>
<gene>
    <name evidence="8" type="ORF">WKV53_24055</name>
</gene>
<feature type="compositionally biased region" description="Basic and acidic residues" evidence="5">
    <location>
        <begin position="777"/>
        <end position="796"/>
    </location>
</feature>
<dbReference type="Proteomes" id="UP001371305">
    <property type="component" value="Unassembled WGS sequence"/>
</dbReference>
<evidence type="ECO:0000256" key="4">
    <source>
        <dbReference type="ARBA" id="ARBA00022840"/>
    </source>
</evidence>
<proteinExistence type="predicted"/>
<keyword evidence="6" id="KW-1133">Transmembrane helix</keyword>
<evidence type="ECO:0000259" key="7">
    <source>
        <dbReference type="PROSITE" id="PS50011"/>
    </source>
</evidence>
<dbReference type="PANTHER" id="PTHR43289:SF6">
    <property type="entry name" value="SERINE_THREONINE-PROTEIN KINASE NEKL-3"/>
    <property type="match status" value="1"/>
</dbReference>
<keyword evidence="1 8" id="KW-0808">Transferase</keyword>
<evidence type="ECO:0000256" key="1">
    <source>
        <dbReference type="ARBA" id="ARBA00022679"/>
    </source>
</evidence>
<dbReference type="PROSITE" id="PS50011">
    <property type="entry name" value="PROTEIN_KINASE_DOM"/>
    <property type="match status" value="1"/>
</dbReference>
<feature type="region of interest" description="Disordered" evidence="5">
    <location>
        <begin position="348"/>
        <end position="435"/>
    </location>
</feature>
<feature type="transmembrane region" description="Helical" evidence="6">
    <location>
        <begin position="20"/>
        <end position="36"/>
    </location>
</feature>
<dbReference type="CDD" id="cd14014">
    <property type="entry name" value="STKc_PknB_like"/>
    <property type="match status" value="1"/>
</dbReference>
<organism evidence="8 9">
    <name type="scientific">Luteolibacter soli</name>
    <dbReference type="NCBI Taxonomy" id="3135280"/>
    <lineage>
        <taxon>Bacteria</taxon>
        <taxon>Pseudomonadati</taxon>
        <taxon>Verrucomicrobiota</taxon>
        <taxon>Verrucomicrobiia</taxon>
        <taxon>Verrucomicrobiales</taxon>
        <taxon>Verrucomicrobiaceae</taxon>
        <taxon>Luteolibacter</taxon>
    </lineage>
</organism>
<evidence type="ECO:0000313" key="9">
    <source>
        <dbReference type="Proteomes" id="UP001371305"/>
    </source>
</evidence>
<feature type="region of interest" description="Disordered" evidence="5">
    <location>
        <begin position="267"/>
        <end position="292"/>
    </location>
</feature>
<feature type="region of interest" description="Disordered" evidence="5">
    <location>
        <begin position="860"/>
        <end position="881"/>
    </location>
</feature>
<feature type="transmembrane region" description="Helical" evidence="6">
    <location>
        <begin position="311"/>
        <end position="332"/>
    </location>
</feature>
<keyword evidence="9" id="KW-1185">Reference proteome</keyword>
<dbReference type="InterPro" id="IPR000719">
    <property type="entry name" value="Prot_kinase_dom"/>
</dbReference>